<protein>
    <submittedName>
        <fullName evidence="2">Uncharacterized protein</fullName>
    </submittedName>
</protein>
<feature type="non-terminal residue" evidence="2">
    <location>
        <position position="159"/>
    </location>
</feature>
<proteinExistence type="predicted"/>
<evidence type="ECO:0000256" key="1">
    <source>
        <dbReference type="SAM" id="MobiDB-lite"/>
    </source>
</evidence>
<gene>
    <name evidence="2" type="ORF">OVA965_LOCUS45610</name>
    <name evidence="3" type="ORF">TMI583_LOCUS49264</name>
</gene>
<feature type="compositionally biased region" description="Low complexity" evidence="1">
    <location>
        <begin position="110"/>
        <end position="124"/>
    </location>
</feature>
<dbReference type="Proteomes" id="UP000677228">
    <property type="component" value="Unassembled WGS sequence"/>
</dbReference>
<sequence length="159" mass="17123">MFSNQNRSSPLNESDASSEASDETSRATPRSNQDSWYDVRTVNDSGSAGQQIPSSNNKNNSDTYDKRYLQQQEKGSDRSNIPHILDEDQYSIPSTATTTSVFASNAPDRVSTSTTNSSAVTVVARGGNNTGAPRSGSNRSGANQQQQRATPQTQVTNVE</sequence>
<feature type="region of interest" description="Disordered" evidence="1">
    <location>
        <begin position="1"/>
        <end position="159"/>
    </location>
</feature>
<feature type="compositionally biased region" description="Polar residues" evidence="1">
    <location>
        <begin position="1"/>
        <end position="12"/>
    </location>
</feature>
<accession>A0A8S2GAW6</accession>
<evidence type="ECO:0000313" key="3">
    <source>
        <dbReference type="EMBL" id="CAF4538255.1"/>
    </source>
</evidence>
<comment type="caution">
    <text evidence="2">The sequence shown here is derived from an EMBL/GenBank/DDBJ whole genome shotgun (WGS) entry which is preliminary data.</text>
</comment>
<feature type="compositionally biased region" description="Polar residues" evidence="1">
    <location>
        <begin position="91"/>
        <end position="103"/>
    </location>
</feature>
<organism evidence="2 4">
    <name type="scientific">Didymodactylos carnosus</name>
    <dbReference type="NCBI Taxonomy" id="1234261"/>
    <lineage>
        <taxon>Eukaryota</taxon>
        <taxon>Metazoa</taxon>
        <taxon>Spiralia</taxon>
        <taxon>Gnathifera</taxon>
        <taxon>Rotifera</taxon>
        <taxon>Eurotatoria</taxon>
        <taxon>Bdelloidea</taxon>
        <taxon>Philodinida</taxon>
        <taxon>Philodinidae</taxon>
        <taxon>Didymodactylos</taxon>
    </lineage>
</organism>
<name>A0A8S2GAW6_9BILA</name>
<feature type="compositionally biased region" description="Polar residues" evidence="1">
    <location>
        <begin position="42"/>
        <end position="62"/>
    </location>
</feature>
<dbReference type="EMBL" id="CAJOBA010106227">
    <property type="protein sequence ID" value="CAF4538255.1"/>
    <property type="molecule type" value="Genomic_DNA"/>
</dbReference>
<dbReference type="EMBL" id="CAJNOK010073412">
    <property type="protein sequence ID" value="CAF1668621.1"/>
    <property type="molecule type" value="Genomic_DNA"/>
</dbReference>
<evidence type="ECO:0000313" key="4">
    <source>
        <dbReference type="Proteomes" id="UP000677228"/>
    </source>
</evidence>
<evidence type="ECO:0000313" key="2">
    <source>
        <dbReference type="EMBL" id="CAF1668621.1"/>
    </source>
</evidence>
<dbReference type="AlphaFoldDB" id="A0A8S2GAW6"/>
<feature type="compositionally biased region" description="Low complexity" evidence="1">
    <location>
        <begin position="144"/>
        <end position="159"/>
    </location>
</feature>
<reference evidence="2" key="1">
    <citation type="submission" date="2021-02" db="EMBL/GenBank/DDBJ databases">
        <authorList>
            <person name="Nowell W R."/>
        </authorList>
    </citation>
    <scope>NUCLEOTIDE SEQUENCE</scope>
</reference>
<feature type="compositionally biased region" description="Polar residues" evidence="1">
    <location>
        <begin position="130"/>
        <end position="143"/>
    </location>
</feature>
<dbReference type="Proteomes" id="UP000682733">
    <property type="component" value="Unassembled WGS sequence"/>
</dbReference>